<dbReference type="KEGG" id="llh:I41_06340"/>
<evidence type="ECO:0000313" key="2">
    <source>
        <dbReference type="Proteomes" id="UP000317909"/>
    </source>
</evidence>
<dbReference type="OrthoDB" id="9943057at2"/>
<name>A0A517TSX2_9BACT</name>
<dbReference type="EMBL" id="CP036339">
    <property type="protein sequence ID" value="QDT71477.1"/>
    <property type="molecule type" value="Genomic_DNA"/>
</dbReference>
<organism evidence="1 2">
    <name type="scientific">Lacipirellula limnantheis</name>
    <dbReference type="NCBI Taxonomy" id="2528024"/>
    <lineage>
        <taxon>Bacteria</taxon>
        <taxon>Pseudomonadati</taxon>
        <taxon>Planctomycetota</taxon>
        <taxon>Planctomycetia</taxon>
        <taxon>Pirellulales</taxon>
        <taxon>Lacipirellulaceae</taxon>
        <taxon>Lacipirellula</taxon>
    </lineage>
</organism>
<gene>
    <name evidence="1" type="ORF">I41_06340</name>
</gene>
<reference evidence="1 2" key="1">
    <citation type="submission" date="2019-02" db="EMBL/GenBank/DDBJ databases">
        <title>Deep-cultivation of Planctomycetes and their phenomic and genomic characterization uncovers novel biology.</title>
        <authorList>
            <person name="Wiegand S."/>
            <person name="Jogler M."/>
            <person name="Boedeker C."/>
            <person name="Pinto D."/>
            <person name="Vollmers J."/>
            <person name="Rivas-Marin E."/>
            <person name="Kohn T."/>
            <person name="Peeters S.H."/>
            <person name="Heuer A."/>
            <person name="Rast P."/>
            <person name="Oberbeckmann S."/>
            <person name="Bunk B."/>
            <person name="Jeske O."/>
            <person name="Meyerdierks A."/>
            <person name="Storesund J.E."/>
            <person name="Kallscheuer N."/>
            <person name="Luecker S."/>
            <person name="Lage O.M."/>
            <person name="Pohl T."/>
            <person name="Merkel B.J."/>
            <person name="Hornburger P."/>
            <person name="Mueller R.-W."/>
            <person name="Bruemmer F."/>
            <person name="Labrenz M."/>
            <person name="Spormann A.M."/>
            <person name="Op den Camp H."/>
            <person name="Overmann J."/>
            <person name="Amann R."/>
            <person name="Jetten M.S.M."/>
            <person name="Mascher T."/>
            <person name="Medema M.H."/>
            <person name="Devos D.P."/>
            <person name="Kaster A.-K."/>
            <person name="Ovreas L."/>
            <person name="Rohde M."/>
            <person name="Galperin M.Y."/>
            <person name="Jogler C."/>
        </authorList>
    </citation>
    <scope>NUCLEOTIDE SEQUENCE [LARGE SCALE GENOMIC DNA]</scope>
    <source>
        <strain evidence="1 2">I41</strain>
    </source>
</reference>
<protein>
    <submittedName>
        <fullName evidence="1">Uncharacterized protein</fullName>
    </submittedName>
</protein>
<dbReference type="Proteomes" id="UP000317909">
    <property type="component" value="Chromosome"/>
</dbReference>
<dbReference type="AlphaFoldDB" id="A0A517TSX2"/>
<accession>A0A517TSX2</accession>
<sequence>MTREQSLHIIREAFSHVDVERIVVEYDPAVEEDVAKVYVSDDQLDAALGDDGFYPRGVAMKAGLAIEVVVAEA</sequence>
<keyword evidence="2" id="KW-1185">Reference proteome</keyword>
<dbReference type="RefSeq" id="WP_145430777.1">
    <property type="nucleotide sequence ID" value="NZ_CP036339.1"/>
</dbReference>
<proteinExistence type="predicted"/>
<evidence type="ECO:0000313" key="1">
    <source>
        <dbReference type="EMBL" id="QDT71477.1"/>
    </source>
</evidence>